<accession>A0A3N2Q3P1</accession>
<sequence>MIYLYSVACIYLLMVVWNPSWVKLYVVSPLPPPVACLREPCRWGHARRTWNVRCSGFRPWPRPSGRPTPVRFSFVTREMINMYHIFLRFIFFFVYPLSCFPFFFFFLGFPWLGEGFF</sequence>
<proteinExistence type="predicted"/>
<keyword evidence="1" id="KW-0812">Transmembrane</keyword>
<name>A0A3N2Q3P1_SODAK</name>
<dbReference type="EMBL" id="ML119052">
    <property type="protein sequence ID" value="ROT41379.1"/>
    <property type="molecule type" value="Genomic_DNA"/>
</dbReference>
<gene>
    <name evidence="2" type="ORF">SODALDRAFT_118055</name>
</gene>
<evidence type="ECO:0000256" key="1">
    <source>
        <dbReference type="SAM" id="Phobius"/>
    </source>
</evidence>
<feature type="transmembrane region" description="Helical" evidence="1">
    <location>
        <begin position="85"/>
        <end position="112"/>
    </location>
</feature>
<evidence type="ECO:0000313" key="3">
    <source>
        <dbReference type="Proteomes" id="UP000272025"/>
    </source>
</evidence>
<organism evidence="2 3">
    <name type="scientific">Sodiomyces alkalinus (strain CBS 110278 / VKM F-3762 / F11)</name>
    <name type="common">Alkaliphilic filamentous fungus</name>
    <dbReference type="NCBI Taxonomy" id="1314773"/>
    <lineage>
        <taxon>Eukaryota</taxon>
        <taxon>Fungi</taxon>
        <taxon>Dikarya</taxon>
        <taxon>Ascomycota</taxon>
        <taxon>Pezizomycotina</taxon>
        <taxon>Sordariomycetes</taxon>
        <taxon>Hypocreomycetidae</taxon>
        <taxon>Glomerellales</taxon>
        <taxon>Plectosphaerellaceae</taxon>
        <taxon>Sodiomyces</taxon>
    </lineage>
</organism>
<dbReference type="Proteomes" id="UP000272025">
    <property type="component" value="Unassembled WGS sequence"/>
</dbReference>
<dbReference type="RefSeq" id="XP_028469185.1">
    <property type="nucleotide sequence ID" value="XM_028606603.1"/>
</dbReference>
<protein>
    <submittedName>
        <fullName evidence="2">Uncharacterized protein</fullName>
    </submittedName>
</protein>
<keyword evidence="3" id="KW-1185">Reference proteome</keyword>
<evidence type="ECO:0000313" key="2">
    <source>
        <dbReference type="EMBL" id="ROT41379.1"/>
    </source>
</evidence>
<dbReference type="GeneID" id="39575081"/>
<reference evidence="2 3" key="1">
    <citation type="journal article" date="2018" name="Mol. Ecol.">
        <title>The obligate alkalophilic soda-lake fungus Sodiomyces alkalinus has shifted to a protein diet.</title>
        <authorList>
            <person name="Grum-Grzhimaylo A.A."/>
            <person name="Falkoski D.L."/>
            <person name="van den Heuvel J."/>
            <person name="Valero-Jimenez C.A."/>
            <person name="Min B."/>
            <person name="Choi I.G."/>
            <person name="Lipzen A."/>
            <person name="Daum C.G."/>
            <person name="Aanen D.K."/>
            <person name="Tsang A."/>
            <person name="Henrissat B."/>
            <person name="Bilanenko E.N."/>
            <person name="de Vries R.P."/>
            <person name="van Kan J.A.L."/>
            <person name="Grigoriev I.V."/>
            <person name="Debets A.J.M."/>
        </authorList>
    </citation>
    <scope>NUCLEOTIDE SEQUENCE [LARGE SCALE GENOMIC DNA]</scope>
    <source>
        <strain evidence="2 3">F11</strain>
    </source>
</reference>
<dbReference type="AlphaFoldDB" id="A0A3N2Q3P1"/>
<keyword evidence="1" id="KW-0472">Membrane</keyword>
<keyword evidence="1" id="KW-1133">Transmembrane helix</keyword>